<organism evidence="1 2">
    <name type="scientific">Jiulongibacter sediminis</name>
    <dbReference type="NCBI Taxonomy" id="1605367"/>
    <lineage>
        <taxon>Bacteria</taxon>
        <taxon>Pseudomonadati</taxon>
        <taxon>Bacteroidota</taxon>
        <taxon>Cytophagia</taxon>
        <taxon>Cytophagales</taxon>
        <taxon>Leadbetterellaceae</taxon>
        <taxon>Jiulongibacter</taxon>
    </lineage>
</organism>
<dbReference type="Proteomes" id="UP000050454">
    <property type="component" value="Unassembled WGS sequence"/>
</dbReference>
<protein>
    <submittedName>
        <fullName evidence="1">Uncharacterized protein</fullName>
    </submittedName>
</protein>
<dbReference type="RefSeq" id="WP_055144196.1">
    <property type="nucleotide sequence ID" value="NZ_JXSZ01000005.1"/>
</dbReference>
<evidence type="ECO:0000313" key="1">
    <source>
        <dbReference type="EMBL" id="KPM49778.1"/>
    </source>
</evidence>
<reference evidence="1 2" key="1">
    <citation type="submission" date="2015-07" db="EMBL/GenBank/DDBJ databases">
        <title>The draft genome sequence of Leadbetterella sp. JN14-9.</title>
        <authorList>
            <person name="Liu Y."/>
            <person name="Du J."/>
            <person name="Shao Z."/>
        </authorList>
    </citation>
    <scope>NUCLEOTIDE SEQUENCE [LARGE SCALE GENOMIC DNA]</scope>
    <source>
        <strain evidence="1 2">JN14-9</strain>
    </source>
</reference>
<name>A0A0P7BR94_9BACT</name>
<accession>A0A0P7BR94</accession>
<comment type="caution">
    <text evidence="1">The sequence shown here is derived from an EMBL/GenBank/DDBJ whole genome shotgun (WGS) entry which is preliminary data.</text>
</comment>
<dbReference type="AlphaFoldDB" id="A0A0P7BR94"/>
<keyword evidence="2" id="KW-1185">Reference proteome</keyword>
<sequence>MQQKKIRDDLLSIGKTKKELLKKVDHGLIDLKKEIIASVEQLIENNQTVIKKNQHTLSNFLYDPKTAFGLLILLISCLNSFAQQKVIIDSLTQVFNHSKNLSDRIETGFEIISYCNQNNDDSYKTFIEHVRQPYHGSIKF</sequence>
<dbReference type="STRING" id="1605367.AFM12_04175"/>
<proteinExistence type="predicted"/>
<dbReference type="EMBL" id="LGTQ01000005">
    <property type="protein sequence ID" value="KPM49778.1"/>
    <property type="molecule type" value="Genomic_DNA"/>
</dbReference>
<evidence type="ECO:0000313" key="2">
    <source>
        <dbReference type="Proteomes" id="UP000050454"/>
    </source>
</evidence>
<gene>
    <name evidence="1" type="ORF">AFM12_04175</name>
</gene>